<protein>
    <submittedName>
        <fullName evidence="2">F-box domain-containing protein</fullName>
    </submittedName>
</protein>
<organism evidence="1 2">
    <name type="scientific">Panagrellus redivivus</name>
    <name type="common">Microworm</name>
    <dbReference type="NCBI Taxonomy" id="6233"/>
    <lineage>
        <taxon>Eukaryota</taxon>
        <taxon>Metazoa</taxon>
        <taxon>Ecdysozoa</taxon>
        <taxon>Nematoda</taxon>
        <taxon>Chromadorea</taxon>
        <taxon>Rhabditida</taxon>
        <taxon>Tylenchina</taxon>
        <taxon>Panagrolaimomorpha</taxon>
        <taxon>Panagrolaimoidea</taxon>
        <taxon>Panagrolaimidae</taxon>
        <taxon>Panagrellus</taxon>
    </lineage>
</organism>
<sequence length="189" mass="22531">MLRKLPYGFKKRIITLAPTSVISNFSKVCTFAKKFCFDVIENYDQVLITDSDEVYRLATRDTYVLRIFKFLYQFKYLRLMIDGDYTINPTWKTVLLVDEIIDKNIYISVNDTLILYCISKEKCKEVIPFLGGSYTRLVIYGVCPWTQAKQLIYSDVKEVRIRARIQLHPLRYRKFAKFVVRHCRSYDQR</sequence>
<evidence type="ECO:0000313" key="2">
    <source>
        <dbReference type="WBParaSite" id="Pan_g18023.t1"/>
    </source>
</evidence>
<accession>A0A7E4V8V4</accession>
<reference evidence="1" key="1">
    <citation type="journal article" date="2013" name="Genetics">
        <title>The draft genome and transcriptome of Panagrellus redivivus are shaped by the harsh demands of a free-living lifestyle.</title>
        <authorList>
            <person name="Srinivasan J."/>
            <person name="Dillman A.R."/>
            <person name="Macchietto M.G."/>
            <person name="Heikkinen L."/>
            <person name="Lakso M."/>
            <person name="Fracchia K.M."/>
            <person name="Antoshechkin I."/>
            <person name="Mortazavi A."/>
            <person name="Wong G."/>
            <person name="Sternberg P.W."/>
        </authorList>
    </citation>
    <scope>NUCLEOTIDE SEQUENCE [LARGE SCALE GENOMIC DNA]</scope>
    <source>
        <strain evidence="1">MT8872</strain>
    </source>
</reference>
<proteinExistence type="predicted"/>
<keyword evidence="1" id="KW-1185">Reference proteome</keyword>
<reference evidence="2" key="2">
    <citation type="submission" date="2020-10" db="UniProtKB">
        <authorList>
            <consortium name="WormBaseParasite"/>
        </authorList>
    </citation>
    <scope>IDENTIFICATION</scope>
</reference>
<dbReference type="Proteomes" id="UP000492821">
    <property type="component" value="Unassembled WGS sequence"/>
</dbReference>
<evidence type="ECO:0000313" key="1">
    <source>
        <dbReference type="Proteomes" id="UP000492821"/>
    </source>
</evidence>
<name>A0A7E4V8V4_PANRE</name>
<dbReference type="AlphaFoldDB" id="A0A7E4V8V4"/>
<dbReference type="WBParaSite" id="Pan_g18023.t1">
    <property type="protein sequence ID" value="Pan_g18023.t1"/>
    <property type="gene ID" value="Pan_g18023"/>
</dbReference>